<dbReference type="NCBIfam" id="TIGR00473">
    <property type="entry name" value="pssA"/>
    <property type="match status" value="1"/>
</dbReference>
<evidence type="ECO:0000256" key="3">
    <source>
        <dbReference type="ARBA" id="ARBA00010441"/>
    </source>
</evidence>
<evidence type="ECO:0000256" key="4">
    <source>
        <dbReference type="ARBA" id="ARBA00013174"/>
    </source>
</evidence>
<dbReference type="InterPro" id="IPR050324">
    <property type="entry name" value="CDP-alcohol_PTase-I"/>
</dbReference>
<feature type="transmembrane region" description="Helical" evidence="17">
    <location>
        <begin position="100"/>
        <end position="119"/>
    </location>
</feature>
<dbReference type="RefSeq" id="WP_280659619.1">
    <property type="nucleotide sequence ID" value="NZ_CP120373.1"/>
</dbReference>
<gene>
    <name evidence="19" type="primary">pssA</name>
    <name evidence="19" type="ORF">PZN02_000007</name>
</gene>
<organism evidence="19 20">
    <name type="scientific">Sinorhizobium garamanticum</name>
    <dbReference type="NCBI Taxonomy" id="680247"/>
    <lineage>
        <taxon>Bacteria</taxon>
        <taxon>Pseudomonadati</taxon>
        <taxon>Pseudomonadota</taxon>
        <taxon>Alphaproteobacteria</taxon>
        <taxon>Hyphomicrobiales</taxon>
        <taxon>Rhizobiaceae</taxon>
        <taxon>Sinorhizobium/Ensifer group</taxon>
        <taxon>Sinorhizobium</taxon>
    </lineage>
</organism>
<dbReference type="PROSITE" id="PS00379">
    <property type="entry name" value="CDP_ALCOHOL_P_TRANSF"/>
    <property type="match status" value="1"/>
</dbReference>
<dbReference type="GO" id="GO:0003882">
    <property type="term" value="F:CDP-diacylglycerol-serine O-phosphatidyltransferase activity"/>
    <property type="evidence" value="ECO:0007669"/>
    <property type="project" value="UniProtKB-EC"/>
</dbReference>
<keyword evidence="7 15" id="KW-0808">Transferase</keyword>
<dbReference type="InterPro" id="IPR004533">
    <property type="entry name" value="CDP-diaglyc--ser_O-PTrfase"/>
</dbReference>
<sequence>MEEPQHEKPTEAVQTAAEADGSNDKARGPRLREIPLRLMIPNMITVLAICAGLSGIRLAFENRVELAVAMVLFAAFLDGIDGRVARLLKATSSFGGQMDSLADIINFGVAPALVLYVFVLDQARSIGWIAALIYAIATGLRLARFNVMAERQVKASWQSEYFVGVPAPAGAMLVLLPVYLGLLGLAPERLFALIASAYTVLIAFLLVSRLPVWSGKSENRLRRDLVLPAILVAVFYVATLMTYTWETMVVTALAYLISLPFGARSWQRKYGDWPAHPAHGGDGLPGDNDESGA</sequence>
<keyword evidence="8 17" id="KW-0812">Transmembrane</keyword>
<evidence type="ECO:0000256" key="16">
    <source>
        <dbReference type="SAM" id="MobiDB-lite"/>
    </source>
</evidence>
<keyword evidence="6" id="KW-0444">Lipid biosynthesis</keyword>
<evidence type="ECO:0000256" key="6">
    <source>
        <dbReference type="ARBA" id="ARBA00022516"/>
    </source>
</evidence>
<evidence type="ECO:0000256" key="17">
    <source>
        <dbReference type="SAM" id="Phobius"/>
    </source>
</evidence>
<keyword evidence="10" id="KW-0443">Lipid metabolism</keyword>
<evidence type="ECO:0000256" key="13">
    <source>
        <dbReference type="ARBA" id="ARBA00023264"/>
    </source>
</evidence>
<dbReference type="InterPro" id="IPR043130">
    <property type="entry name" value="CDP-OH_PTrfase_TM_dom"/>
</dbReference>
<evidence type="ECO:0000256" key="11">
    <source>
        <dbReference type="ARBA" id="ARBA00023136"/>
    </source>
</evidence>
<dbReference type="Proteomes" id="UP001229355">
    <property type="component" value="Chromosome 1"/>
</dbReference>
<evidence type="ECO:0000256" key="8">
    <source>
        <dbReference type="ARBA" id="ARBA00022692"/>
    </source>
</evidence>
<comment type="similarity">
    <text evidence="3 15">Belongs to the CDP-alcohol phosphatidyltransferase class-I family.</text>
</comment>
<evidence type="ECO:0000313" key="19">
    <source>
        <dbReference type="EMBL" id="WEX87593.1"/>
    </source>
</evidence>
<dbReference type="Pfam" id="PF08009">
    <property type="entry name" value="CDP-OH_P_tran_2"/>
    <property type="match status" value="1"/>
</dbReference>
<comment type="catalytic activity">
    <reaction evidence="1">
        <text>a CDP-1,2-diacyl-sn-glycerol + L-serine = a 1,2-diacyl-sn-glycero-3-phospho-L-serine + CMP + H(+)</text>
        <dbReference type="Rhea" id="RHEA:16913"/>
        <dbReference type="ChEBI" id="CHEBI:15378"/>
        <dbReference type="ChEBI" id="CHEBI:33384"/>
        <dbReference type="ChEBI" id="CHEBI:57262"/>
        <dbReference type="ChEBI" id="CHEBI:58332"/>
        <dbReference type="ChEBI" id="CHEBI:60377"/>
        <dbReference type="EC" id="2.7.8.8"/>
    </reaction>
</comment>
<evidence type="ECO:0000259" key="18">
    <source>
        <dbReference type="Pfam" id="PF08009"/>
    </source>
</evidence>
<evidence type="ECO:0000256" key="15">
    <source>
        <dbReference type="RuleBase" id="RU003750"/>
    </source>
</evidence>
<evidence type="ECO:0000256" key="1">
    <source>
        <dbReference type="ARBA" id="ARBA00000287"/>
    </source>
</evidence>
<accession>A0ABY8DC83</accession>
<feature type="transmembrane region" description="Helical" evidence="17">
    <location>
        <begin position="190"/>
        <end position="213"/>
    </location>
</feature>
<dbReference type="EC" id="2.7.8.8" evidence="4"/>
<dbReference type="InterPro" id="IPR048254">
    <property type="entry name" value="CDP_ALCOHOL_P_TRANSF_CS"/>
</dbReference>
<feature type="domain" description="CDP-alcohol phosphatidyltransferase C-terminal" evidence="18">
    <location>
        <begin position="225"/>
        <end position="260"/>
    </location>
</feature>
<evidence type="ECO:0000256" key="7">
    <source>
        <dbReference type="ARBA" id="ARBA00022679"/>
    </source>
</evidence>
<feature type="transmembrane region" description="Helical" evidence="17">
    <location>
        <begin position="163"/>
        <end position="184"/>
    </location>
</feature>
<evidence type="ECO:0000256" key="2">
    <source>
        <dbReference type="ARBA" id="ARBA00004127"/>
    </source>
</evidence>
<keyword evidence="11 17" id="KW-0472">Membrane</keyword>
<reference evidence="19 20" key="1">
    <citation type="submission" date="2023-03" db="EMBL/GenBank/DDBJ databases">
        <authorList>
            <person name="Kaur S."/>
            <person name="Espinosa-Saiz D."/>
            <person name="Velazquez E."/>
            <person name="Menendez E."/>
            <person name="diCenzo G.C."/>
        </authorList>
    </citation>
    <scope>NUCLEOTIDE SEQUENCE [LARGE SCALE GENOMIC DNA]</scope>
    <source>
        <strain evidence="19 20">LMG 24692</strain>
    </source>
</reference>
<name>A0ABY8DC83_9HYPH</name>
<keyword evidence="9 17" id="KW-1133">Transmembrane helix</keyword>
<proteinExistence type="inferred from homology"/>
<dbReference type="Gene3D" id="1.20.120.1760">
    <property type="match status" value="1"/>
</dbReference>
<feature type="region of interest" description="Disordered" evidence="16">
    <location>
        <begin position="1"/>
        <end position="28"/>
    </location>
</feature>
<protein>
    <recommendedName>
        <fullName evidence="5">CDP-diacylglycerol--serine O-phosphatidyltransferase</fullName>
        <ecNumber evidence="4">2.7.8.8</ecNumber>
    </recommendedName>
    <alternativeName>
        <fullName evidence="14">Phosphatidylserine synthase</fullName>
    </alternativeName>
</protein>
<comment type="subcellular location">
    <subcellularLocation>
        <location evidence="2">Endomembrane system</location>
        <topology evidence="2">Multi-pass membrane protein</topology>
    </subcellularLocation>
</comment>
<evidence type="ECO:0000256" key="9">
    <source>
        <dbReference type="ARBA" id="ARBA00022989"/>
    </source>
</evidence>
<dbReference type="PANTHER" id="PTHR14269">
    <property type="entry name" value="CDP-DIACYLGLYCEROL--GLYCEROL-3-PHOSPHATE 3-PHOSPHATIDYLTRANSFERASE-RELATED"/>
    <property type="match status" value="1"/>
</dbReference>
<feature type="transmembrane region" description="Helical" evidence="17">
    <location>
        <begin position="66"/>
        <end position="88"/>
    </location>
</feature>
<evidence type="ECO:0000256" key="12">
    <source>
        <dbReference type="ARBA" id="ARBA00023209"/>
    </source>
</evidence>
<dbReference type="EMBL" id="CP120373">
    <property type="protein sequence ID" value="WEX87593.1"/>
    <property type="molecule type" value="Genomic_DNA"/>
</dbReference>
<dbReference type="PANTHER" id="PTHR14269:SF61">
    <property type="entry name" value="CDP-DIACYLGLYCEROL--SERINE O-PHOSPHATIDYLTRANSFERASE"/>
    <property type="match status" value="1"/>
</dbReference>
<keyword evidence="12" id="KW-0594">Phospholipid biosynthesis</keyword>
<feature type="transmembrane region" description="Helical" evidence="17">
    <location>
        <begin position="125"/>
        <end position="143"/>
    </location>
</feature>
<evidence type="ECO:0000313" key="20">
    <source>
        <dbReference type="Proteomes" id="UP001229355"/>
    </source>
</evidence>
<dbReference type="Pfam" id="PF01066">
    <property type="entry name" value="CDP-OH_P_transf"/>
    <property type="match status" value="1"/>
</dbReference>
<feature type="compositionally biased region" description="Basic and acidic residues" evidence="16">
    <location>
        <begin position="1"/>
        <end position="10"/>
    </location>
</feature>
<feature type="transmembrane region" description="Helical" evidence="17">
    <location>
        <begin position="40"/>
        <end position="60"/>
    </location>
</feature>
<dbReference type="InterPro" id="IPR012616">
    <property type="entry name" value="CDP-OH_P_trans_C"/>
</dbReference>
<evidence type="ECO:0000256" key="5">
    <source>
        <dbReference type="ARBA" id="ARBA00017171"/>
    </source>
</evidence>
<feature type="transmembrane region" description="Helical" evidence="17">
    <location>
        <begin position="225"/>
        <end position="243"/>
    </location>
</feature>
<dbReference type="InterPro" id="IPR000462">
    <property type="entry name" value="CDP-OH_P_trans"/>
</dbReference>
<evidence type="ECO:0000256" key="10">
    <source>
        <dbReference type="ARBA" id="ARBA00023098"/>
    </source>
</evidence>
<evidence type="ECO:0000256" key="14">
    <source>
        <dbReference type="ARBA" id="ARBA00032361"/>
    </source>
</evidence>
<keyword evidence="20" id="KW-1185">Reference proteome</keyword>
<keyword evidence="13" id="KW-1208">Phospholipid metabolism</keyword>